<reference evidence="1 2" key="1">
    <citation type="submission" date="2016-10" db="EMBL/GenBank/DDBJ databases">
        <authorList>
            <person name="Varghese N."/>
            <person name="Submissions S."/>
        </authorList>
    </citation>
    <scope>NUCLEOTIDE SEQUENCE [LARGE SCALE GENOMIC DNA]</scope>
    <source>
        <strain evidence="1 2">DSM 16733</strain>
    </source>
</reference>
<accession>A0AAX2DJF5</accession>
<dbReference type="Pfam" id="PF26211">
    <property type="entry name" value="Phage_phiTE_072"/>
    <property type="match status" value="1"/>
</dbReference>
<dbReference type="EMBL" id="LT629790">
    <property type="protein sequence ID" value="SDU74821.1"/>
    <property type="molecule type" value="Genomic_DNA"/>
</dbReference>
<keyword evidence="2" id="KW-1185">Reference proteome</keyword>
<organism evidence="1 2">
    <name type="scientific">Pseudomonas mediterranea</name>
    <dbReference type="NCBI Taxonomy" id="183795"/>
    <lineage>
        <taxon>Bacteria</taxon>
        <taxon>Pseudomonadati</taxon>
        <taxon>Pseudomonadota</taxon>
        <taxon>Gammaproteobacteria</taxon>
        <taxon>Pseudomonadales</taxon>
        <taxon>Pseudomonadaceae</taxon>
        <taxon>Pseudomonas</taxon>
    </lineage>
</organism>
<evidence type="ECO:0000313" key="2">
    <source>
        <dbReference type="Proteomes" id="UP000183772"/>
    </source>
</evidence>
<protein>
    <submittedName>
        <fullName evidence="1">Uncharacterized protein</fullName>
    </submittedName>
</protein>
<dbReference type="InterPro" id="IPR058701">
    <property type="entry name" value="PhiTE_072-like"/>
</dbReference>
<dbReference type="Proteomes" id="UP000183772">
    <property type="component" value="Chromosome I"/>
</dbReference>
<dbReference type="RefSeq" id="WP_047702065.1">
    <property type="nucleotide sequence ID" value="NZ_LT629790.1"/>
</dbReference>
<sequence length="193" mass="22059">MPTENKPAEPLKVERSTVTKLVITGAPNLDPITVFLEDLALCKGKITVSCWGKSWMAYWGGMWEGHTIAQFFCELNTSYIIGYFDQNLRARRFSGEALANEARRLVLKERRQFIHDAHCARELFDAAEDLRDSPSIDHLHGAHSELMTTLFGDEWWHMTNGATEPNPDWTYLERIILAVQQALRQDQPLKEAA</sequence>
<proteinExistence type="predicted"/>
<name>A0AAX2DJF5_9PSED</name>
<dbReference type="AlphaFoldDB" id="A0AAX2DJF5"/>
<evidence type="ECO:0000313" key="1">
    <source>
        <dbReference type="EMBL" id="SDU74821.1"/>
    </source>
</evidence>
<dbReference type="GeneID" id="76215251"/>
<gene>
    <name evidence="1" type="ORF">SAMN05216476_5290</name>
</gene>